<gene>
    <name evidence="2" type="ORF">DFH08DRAFT_794142</name>
</gene>
<protein>
    <recommendedName>
        <fullName evidence="4">F-box domain-containing protein</fullName>
    </recommendedName>
</protein>
<feature type="coiled-coil region" evidence="1">
    <location>
        <begin position="54"/>
        <end position="81"/>
    </location>
</feature>
<name>A0AAD6Z0P2_9AGAR</name>
<dbReference type="EMBL" id="JARIHO010000109">
    <property type="protein sequence ID" value="KAJ7302990.1"/>
    <property type="molecule type" value="Genomic_DNA"/>
</dbReference>
<dbReference type="Proteomes" id="UP001218218">
    <property type="component" value="Unassembled WGS sequence"/>
</dbReference>
<keyword evidence="1" id="KW-0175">Coiled coil</keyword>
<accession>A0AAD6Z0P2</accession>
<feature type="non-terminal residue" evidence="2">
    <location>
        <position position="162"/>
    </location>
</feature>
<proteinExistence type="predicted"/>
<reference evidence="2" key="1">
    <citation type="submission" date="2023-03" db="EMBL/GenBank/DDBJ databases">
        <title>Massive genome expansion in bonnet fungi (Mycena s.s.) driven by repeated elements and novel gene families across ecological guilds.</title>
        <authorList>
            <consortium name="Lawrence Berkeley National Laboratory"/>
            <person name="Harder C.B."/>
            <person name="Miyauchi S."/>
            <person name="Viragh M."/>
            <person name="Kuo A."/>
            <person name="Thoen E."/>
            <person name="Andreopoulos B."/>
            <person name="Lu D."/>
            <person name="Skrede I."/>
            <person name="Drula E."/>
            <person name="Henrissat B."/>
            <person name="Morin E."/>
            <person name="Kohler A."/>
            <person name="Barry K."/>
            <person name="LaButti K."/>
            <person name="Morin E."/>
            <person name="Salamov A."/>
            <person name="Lipzen A."/>
            <person name="Mereny Z."/>
            <person name="Hegedus B."/>
            <person name="Baldrian P."/>
            <person name="Stursova M."/>
            <person name="Weitz H."/>
            <person name="Taylor A."/>
            <person name="Grigoriev I.V."/>
            <person name="Nagy L.G."/>
            <person name="Martin F."/>
            <person name="Kauserud H."/>
        </authorList>
    </citation>
    <scope>NUCLEOTIDE SEQUENCE</scope>
    <source>
        <strain evidence="2">CBHHK002</strain>
    </source>
</reference>
<comment type="caution">
    <text evidence="2">The sequence shown here is derived from an EMBL/GenBank/DDBJ whole genome shotgun (WGS) entry which is preliminary data.</text>
</comment>
<evidence type="ECO:0000256" key="1">
    <source>
        <dbReference type="SAM" id="Coils"/>
    </source>
</evidence>
<evidence type="ECO:0008006" key="4">
    <source>
        <dbReference type="Google" id="ProtNLM"/>
    </source>
</evidence>
<evidence type="ECO:0000313" key="3">
    <source>
        <dbReference type="Proteomes" id="UP001218218"/>
    </source>
</evidence>
<dbReference type="AlphaFoldDB" id="A0AAD6Z0P2"/>
<sequence length="162" mass="18386">MDASECPKCGYRSTGARAVKAFDISVAPGTRHYALLNSNEPPEDSESTFVQLVISETDARLACLDNEISKLREKLRPFEEERASLLSYRARNKAILSPLRRMPPETMGEIFSWTLPSVRQSWEQPNYMAGSPWVLSYTSSRWRAISLSTPPLWSRIVINYGQ</sequence>
<organism evidence="2 3">
    <name type="scientific">Mycena albidolilacea</name>
    <dbReference type="NCBI Taxonomy" id="1033008"/>
    <lineage>
        <taxon>Eukaryota</taxon>
        <taxon>Fungi</taxon>
        <taxon>Dikarya</taxon>
        <taxon>Basidiomycota</taxon>
        <taxon>Agaricomycotina</taxon>
        <taxon>Agaricomycetes</taxon>
        <taxon>Agaricomycetidae</taxon>
        <taxon>Agaricales</taxon>
        <taxon>Marasmiineae</taxon>
        <taxon>Mycenaceae</taxon>
        <taxon>Mycena</taxon>
    </lineage>
</organism>
<evidence type="ECO:0000313" key="2">
    <source>
        <dbReference type="EMBL" id="KAJ7302990.1"/>
    </source>
</evidence>
<keyword evidence="3" id="KW-1185">Reference proteome</keyword>